<protein>
    <recommendedName>
        <fullName evidence="3">AMP-dependent synthetase/ligase domain-containing protein</fullName>
    </recommendedName>
</protein>
<feature type="domain" description="AMP-dependent synthetase/ligase" evidence="3">
    <location>
        <begin position="45"/>
        <end position="164"/>
    </location>
</feature>
<dbReference type="SUPFAM" id="SSF56801">
    <property type="entry name" value="Acetyl-CoA synthetase-like"/>
    <property type="match status" value="1"/>
</dbReference>
<evidence type="ECO:0000256" key="1">
    <source>
        <dbReference type="ARBA" id="ARBA00004275"/>
    </source>
</evidence>
<dbReference type="PROSITE" id="PS00455">
    <property type="entry name" value="AMP_BINDING"/>
    <property type="match status" value="1"/>
</dbReference>
<name>A0A9J6GY61_HAELO</name>
<dbReference type="AlphaFoldDB" id="A0A9J6GY61"/>
<reference evidence="4 5" key="1">
    <citation type="journal article" date="2020" name="Cell">
        <title>Large-Scale Comparative Analyses of Tick Genomes Elucidate Their Genetic Diversity and Vector Capacities.</title>
        <authorList>
            <consortium name="Tick Genome and Microbiome Consortium (TIGMIC)"/>
            <person name="Jia N."/>
            <person name="Wang J."/>
            <person name="Shi W."/>
            <person name="Du L."/>
            <person name="Sun Y."/>
            <person name="Zhan W."/>
            <person name="Jiang J.F."/>
            <person name="Wang Q."/>
            <person name="Zhang B."/>
            <person name="Ji P."/>
            <person name="Bell-Sakyi L."/>
            <person name="Cui X.M."/>
            <person name="Yuan T.T."/>
            <person name="Jiang B.G."/>
            <person name="Yang W.F."/>
            <person name="Lam T.T."/>
            <person name="Chang Q.C."/>
            <person name="Ding S.J."/>
            <person name="Wang X.J."/>
            <person name="Zhu J.G."/>
            <person name="Ruan X.D."/>
            <person name="Zhao L."/>
            <person name="Wei J.T."/>
            <person name="Ye R.Z."/>
            <person name="Que T.C."/>
            <person name="Du C.H."/>
            <person name="Zhou Y.H."/>
            <person name="Cheng J.X."/>
            <person name="Dai P.F."/>
            <person name="Guo W.B."/>
            <person name="Han X.H."/>
            <person name="Huang E.J."/>
            <person name="Li L.F."/>
            <person name="Wei W."/>
            <person name="Gao Y.C."/>
            <person name="Liu J.Z."/>
            <person name="Shao H.Z."/>
            <person name="Wang X."/>
            <person name="Wang C.C."/>
            <person name="Yang T.C."/>
            <person name="Huo Q.B."/>
            <person name="Li W."/>
            <person name="Chen H.Y."/>
            <person name="Chen S.E."/>
            <person name="Zhou L.G."/>
            <person name="Ni X.B."/>
            <person name="Tian J.H."/>
            <person name="Sheng Y."/>
            <person name="Liu T."/>
            <person name="Pan Y.S."/>
            <person name="Xia L.Y."/>
            <person name="Li J."/>
            <person name="Zhao F."/>
            <person name="Cao W.C."/>
        </authorList>
    </citation>
    <scope>NUCLEOTIDE SEQUENCE [LARGE SCALE GENOMIC DNA]</scope>
    <source>
        <strain evidence="4">HaeL-2018</strain>
    </source>
</reference>
<dbReference type="PANTHER" id="PTHR24096">
    <property type="entry name" value="LONG-CHAIN-FATTY-ACID--COA LIGASE"/>
    <property type="match status" value="1"/>
</dbReference>
<dbReference type="VEuPathDB" id="VectorBase:HLOH_051994"/>
<accession>A0A9J6GY61</accession>
<sequence length="177" mass="19479">MQIEGEKITSYSDLAKLLRQYARGFYEHGVRAGDRIIIARSKDDAYVFASRRSVKGEMTYHIEDGQASFCLSDNDNLASVIDHQSRFKKIFVTTGESGGFVSVSSFKGLPERALEELGEADTKKTLGAIAYTSGTTGDPKGVMLSQYSFVAAVQAIKCAHHFSAPPTGMIRDRKIRE</sequence>
<evidence type="ECO:0000313" key="5">
    <source>
        <dbReference type="Proteomes" id="UP000821853"/>
    </source>
</evidence>
<evidence type="ECO:0000313" key="4">
    <source>
        <dbReference type="EMBL" id="KAH9379632.1"/>
    </source>
</evidence>
<dbReference type="Proteomes" id="UP000821853">
    <property type="component" value="Chromosome 8"/>
</dbReference>
<dbReference type="InterPro" id="IPR000873">
    <property type="entry name" value="AMP-dep_synth/lig_dom"/>
</dbReference>
<organism evidence="4 5">
    <name type="scientific">Haemaphysalis longicornis</name>
    <name type="common">Bush tick</name>
    <dbReference type="NCBI Taxonomy" id="44386"/>
    <lineage>
        <taxon>Eukaryota</taxon>
        <taxon>Metazoa</taxon>
        <taxon>Ecdysozoa</taxon>
        <taxon>Arthropoda</taxon>
        <taxon>Chelicerata</taxon>
        <taxon>Arachnida</taxon>
        <taxon>Acari</taxon>
        <taxon>Parasitiformes</taxon>
        <taxon>Ixodida</taxon>
        <taxon>Ixodoidea</taxon>
        <taxon>Ixodidae</taxon>
        <taxon>Haemaphysalinae</taxon>
        <taxon>Haemaphysalis</taxon>
    </lineage>
</organism>
<comment type="caution">
    <text evidence="4">The sequence shown here is derived from an EMBL/GenBank/DDBJ whole genome shotgun (WGS) entry which is preliminary data.</text>
</comment>
<gene>
    <name evidence="4" type="ORF">HPB48_020043</name>
</gene>
<dbReference type="Gene3D" id="3.40.50.12780">
    <property type="entry name" value="N-terminal domain of ligase-like"/>
    <property type="match status" value="1"/>
</dbReference>
<dbReference type="InterPro" id="IPR020845">
    <property type="entry name" value="AMP-binding_CS"/>
</dbReference>
<dbReference type="OrthoDB" id="10253869at2759"/>
<comment type="subcellular location">
    <subcellularLocation>
        <location evidence="1">Peroxisome</location>
    </subcellularLocation>
</comment>
<evidence type="ECO:0000259" key="3">
    <source>
        <dbReference type="Pfam" id="PF00501"/>
    </source>
</evidence>
<dbReference type="Pfam" id="PF00501">
    <property type="entry name" value="AMP-binding"/>
    <property type="match status" value="1"/>
</dbReference>
<keyword evidence="2" id="KW-0576">Peroxisome</keyword>
<dbReference type="GO" id="GO:0016405">
    <property type="term" value="F:CoA-ligase activity"/>
    <property type="evidence" value="ECO:0007669"/>
    <property type="project" value="TreeGrafter"/>
</dbReference>
<dbReference type="InterPro" id="IPR042099">
    <property type="entry name" value="ANL_N_sf"/>
</dbReference>
<keyword evidence="5" id="KW-1185">Reference proteome</keyword>
<evidence type="ECO:0000256" key="2">
    <source>
        <dbReference type="ARBA" id="ARBA00023140"/>
    </source>
</evidence>
<proteinExistence type="predicted"/>
<dbReference type="GO" id="GO:0005777">
    <property type="term" value="C:peroxisome"/>
    <property type="evidence" value="ECO:0007669"/>
    <property type="project" value="UniProtKB-SubCell"/>
</dbReference>
<dbReference type="EMBL" id="JABSTR010000010">
    <property type="protein sequence ID" value="KAH9379632.1"/>
    <property type="molecule type" value="Genomic_DNA"/>
</dbReference>